<dbReference type="Pfam" id="PF23598">
    <property type="entry name" value="LRR_14"/>
    <property type="match status" value="1"/>
</dbReference>
<dbReference type="PROSITE" id="PS51450">
    <property type="entry name" value="LRR"/>
    <property type="match status" value="1"/>
</dbReference>
<evidence type="ECO:0000256" key="1">
    <source>
        <dbReference type="ARBA" id="ARBA00022737"/>
    </source>
</evidence>
<dbReference type="PANTHER" id="PTHR36766">
    <property type="entry name" value="PLANT BROAD-SPECTRUM MILDEW RESISTANCE PROTEIN RPW8"/>
    <property type="match status" value="1"/>
</dbReference>
<evidence type="ECO:0000259" key="3">
    <source>
        <dbReference type="Pfam" id="PF23598"/>
    </source>
</evidence>
<dbReference type="SMR" id="A0A0P0Y052"/>
<dbReference type="OMA" id="QIGHNIV"/>
<evidence type="ECO:0000313" key="4">
    <source>
        <dbReference type="EMBL" id="BAT13185.1"/>
    </source>
</evidence>
<dbReference type="Gramene" id="Os11t0211650-00">
    <property type="protein sequence ID" value="Os11t0211650-00"/>
    <property type="gene ID" value="Os11g0211650"/>
</dbReference>
<evidence type="ECO:0000259" key="2">
    <source>
        <dbReference type="Pfam" id="PF23559"/>
    </source>
</evidence>
<keyword evidence="5" id="KW-1185">Reference proteome</keyword>
<reference evidence="4 5" key="3">
    <citation type="journal article" date="2013" name="Rice">
        <title>Improvement of the Oryza sativa Nipponbare reference genome using next generation sequence and optical map data.</title>
        <authorList>
            <person name="Kawahara Y."/>
            <person name="de la Bastide M."/>
            <person name="Hamilton J.P."/>
            <person name="Kanamori H."/>
            <person name="McCombie W.R."/>
            <person name="Ouyang S."/>
            <person name="Schwartz D.C."/>
            <person name="Tanaka T."/>
            <person name="Wu J."/>
            <person name="Zhou S."/>
            <person name="Childs K.L."/>
            <person name="Davidson R.M."/>
            <person name="Lin H."/>
            <person name="Quesada-Ocampo L."/>
            <person name="Vaillancourt B."/>
            <person name="Sakai H."/>
            <person name="Lee S.S."/>
            <person name="Kim J."/>
            <person name="Numa H."/>
            <person name="Itoh T."/>
            <person name="Buell C.R."/>
            <person name="Matsumoto T."/>
        </authorList>
    </citation>
    <scope>NUCLEOTIDE SEQUENCE [LARGE SCALE GENOMIC DNA]</scope>
    <source>
        <strain evidence="5">cv. Nipponbare</strain>
    </source>
</reference>
<accession>A0A0P0Y052</accession>
<dbReference type="SUPFAM" id="SSF52058">
    <property type="entry name" value="L domain-like"/>
    <property type="match status" value="1"/>
</dbReference>
<dbReference type="Gene3D" id="3.80.10.10">
    <property type="entry name" value="Ribonuclease Inhibitor"/>
    <property type="match status" value="1"/>
</dbReference>
<sequence>MGLGGEARAADPAPLPVSPSPVPPISYLWLWVWVATGGGRRCRVPHRRTQVFGLTLLPAVNGRRPSRWMVCLVSLLQPPGAPSRPHPTFPTRSLRRRPSAMAADLGKQIFSQIGHNIVKNALIHQWVSLGFIEESNIFSTRQLSERYIKQLLGLSFLQLSKSPLTAGLYHEDVTLFTMHDLVHDIARLVMVDEILLDNKQDNSGGISYHYALLSNCFKPLESSTGYLAKIRALCFTNCREFRLSDGAFSSGKSLRVLDLSDCSIQKLPDYIGQLKQLRYLNAPGIQYQTILNCISKLIKLMYLSLRGSYEIVALPESNCSGIRELPESFGKLNKLVHLDFSNCSCTRSLSQCLGFLTELHQFEPI</sequence>
<organism evidence="4 5">
    <name type="scientific">Oryza sativa subsp. japonica</name>
    <name type="common">Rice</name>
    <dbReference type="NCBI Taxonomy" id="39947"/>
    <lineage>
        <taxon>Eukaryota</taxon>
        <taxon>Viridiplantae</taxon>
        <taxon>Streptophyta</taxon>
        <taxon>Embryophyta</taxon>
        <taxon>Tracheophyta</taxon>
        <taxon>Spermatophyta</taxon>
        <taxon>Magnoliopsida</taxon>
        <taxon>Liliopsida</taxon>
        <taxon>Poales</taxon>
        <taxon>Poaceae</taxon>
        <taxon>BOP clade</taxon>
        <taxon>Oryzoideae</taxon>
        <taxon>Oryzeae</taxon>
        <taxon>Oryzinae</taxon>
        <taxon>Oryza</taxon>
        <taxon>Oryza sativa</taxon>
    </lineage>
</organism>
<proteinExistence type="predicted"/>
<reference evidence="5" key="1">
    <citation type="journal article" date="2005" name="Nature">
        <title>The map-based sequence of the rice genome.</title>
        <authorList>
            <consortium name="International rice genome sequencing project (IRGSP)"/>
            <person name="Matsumoto T."/>
            <person name="Wu J."/>
            <person name="Kanamori H."/>
            <person name="Katayose Y."/>
            <person name="Fujisawa M."/>
            <person name="Namiki N."/>
            <person name="Mizuno H."/>
            <person name="Yamamoto K."/>
            <person name="Antonio B.A."/>
            <person name="Baba T."/>
            <person name="Sakata K."/>
            <person name="Nagamura Y."/>
            <person name="Aoki H."/>
            <person name="Arikawa K."/>
            <person name="Arita K."/>
            <person name="Bito T."/>
            <person name="Chiden Y."/>
            <person name="Fujitsuka N."/>
            <person name="Fukunaka R."/>
            <person name="Hamada M."/>
            <person name="Harada C."/>
            <person name="Hayashi A."/>
            <person name="Hijishita S."/>
            <person name="Honda M."/>
            <person name="Hosokawa S."/>
            <person name="Ichikawa Y."/>
            <person name="Idonuma A."/>
            <person name="Iijima M."/>
            <person name="Ikeda M."/>
            <person name="Ikeno M."/>
            <person name="Ito K."/>
            <person name="Ito S."/>
            <person name="Ito T."/>
            <person name="Ito Y."/>
            <person name="Ito Y."/>
            <person name="Iwabuchi A."/>
            <person name="Kamiya K."/>
            <person name="Karasawa W."/>
            <person name="Kurita K."/>
            <person name="Katagiri S."/>
            <person name="Kikuta A."/>
            <person name="Kobayashi H."/>
            <person name="Kobayashi N."/>
            <person name="Machita K."/>
            <person name="Maehara T."/>
            <person name="Masukawa M."/>
            <person name="Mizubayashi T."/>
            <person name="Mukai Y."/>
            <person name="Nagasaki H."/>
            <person name="Nagata Y."/>
            <person name="Naito S."/>
            <person name="Nakashima M."/>
            <person name="Nakama Y."/>
            <person name="Nakamichi Y."/>
            <person name="Nakamura M."/>
            <person name="Meguro A."/>
            <person name="Negishi M."/>
            <person name="Ohta I."/>
            <person name="Ohta T."/>
            <person name="Okamoto M."/>
            <person name="Ono N."/>
            <person name="Saji S."/>
            <person name="Sakaguchi M."/>
            <person name="Sakai K."/>
            <person name="Shibata M."/>
            <person name="Shimokawa T."/>
            <person name="Song J."/>
            <person name="Takazaki Y."/>
            <person name="Terasawa K."/>
            <person name="Tsugane M."/>
            <person name="Tsuji K."/>
            <person name="Ueda S."/>
            <person name="Waki K."/>
            <person name="Yamagata H."/>
            <person name="Yamamoto M."/>
            <person name="Yamamoto S."/>
            <person name="Yamane H."/>
            <person name="Yoshiki S."/>
            <person name="Yoshihara R."/>
            <person name="Yukawa K."/>
            <person name="Zhong H."/>
            <person name="Yano M."/>
            <person name="Yuan Q."/>
            <person name="Ouyang S."/>
            <person name="Liu J."/>
            <person name="Jones K.M."/>
            <person name="Gansberger K."/>
            <person name="Moffat K."/>
            <person name="Hill J."/>
            <person name="Bera J."/>
            <person name="Fadrosh D."/>
            <person name="Jin S."/>
            <person name="Johri S."/>
            <person name="Kim M."/>
            <person name="Overton L."/>
            <person name="Reardon M."/>
            <person name="Tsitrin T."/>
            <person name="Vuong H."/>
            <person name="Weaver B."/>
            <person name="Ciecko A."/>
            <person name="Tallon L."/>
            <person name="Jackson J."/>
            <person name="Pai G."/>
            <person name="Aken S.V."/>
            <person name="Utterback T."/>
            <person name="Reidmuller S."/>
            <person name="Feldblyum T."/>
            <person name="Hsiao J."/>
            <person name="Zismann V."/>
            <person name="Iobst S."/>
            <person name="de Vazeille A.R."/>
            <person name="Buell C.R."/>
            <person name="Ying K."/>
            <person name="Li Y."/>
            <person name="Lu T."/>
            <person name="Huang Y."/>
            <person name="Zhao Q."/>
            <person name="Feng Q."/>
            <person name="Zhang L."/>
            <person name="Zhu J."/>
            <person name="Weng Q."/>
            <person name="Mu J."/>
            <person name="Lu Y."/>
            <person name="Fan D."/>
            <person name="Liu Y."/>
            <person name="Guan J."/>
            <person name="Zhang Y."/>
            <person name="Yu S."/>
            <person name="Liu X."/>
            <person name="Zhang Y."/>
            <person name="Hong G."/>
            <person name="Han B."/>
            <person name="Choisne N."/>
            <person name="Demange N."/>
            <person name="Orjeda G."/>
            <person name="Samain S."/>
            <person name="Cattolico L."/>
            <person name="Pelletier E."/>
            <person name="Couloux A."/>
            <person name="Segurens B."/>
            <person name="Wincker P."/>
            <person name="D'Hont A."/>
            <person name="Scarpelli C."/>
            <person name="Weissenbach J."/>
            <person name="Salanoubat M."/>
            <person name="Quetier F."/>
            <person name="Yu Y."/>
            <person name="Kim H.R."/>
            <person name="Rambo T."/>
            <person name="Currie J."/>
            <person name="Collura K."/>
            <person name="Luo M."/>
            <person name="Yang T."/>
            <person name="Ammiraju J.S.S."/>
            <person name="Engler F."/>
            <person name="Soderlund C."/>
            <person name="Wing R.A."/>
            <person name="Palmer L.E."/>
            <person name="de la Bastide M."/>
            <person name="Spiegel L."/>
            <person name="Nascimento L."/>
            <person name="Zutavern T."/>
            <person name="O'Shaughnessy A."/>
            <person name="Dike S."/>
            <person name="Dedhia N."/>
            <person name="Preston R."/>
            <person name="Balija V."/>
            <person name="McCombie W.R."/>
            <person name="Chow T."/>
            <person name="Chen H."/>
            <person name="Chung M."/>
            <person name="Chen C."/>
            <person name="Shaw J."/>
            <person name="Wu H."/>
            <person name="Hsiao K."/>
            <person name="Chao Y."/>
            <person name="Chu M."/>
            <person name="Cheng C."/>
            <person name="Hour A."/>
            <person name="Lee P."/>
            <person name="Lin S."/>
            <person name="Lin Y."/>
            <person name="Liou J."/>
            <person name="Liu S."/>
            <person name="Hsing Y."/>
            <person name="Raghuvanshi S."/>
            <person name="Mohanty A."/>
            <person name="Bharti A.K."/>
            <person name="Gaur A."/>
            <person name="Gupta V."/>
            <person name="Kumar D."/>
            <person name="Ravi V."/>
            <person name="Vij S."/>
            <person name="Kapur A."/>
            <person name="Khurana P."/>
            <person name="Khurana P."/>
            <person name="Khurana J.P."/>
            <person name="Tyagi A.K."/>
            <person name="Gaikwad K."/>
            <person name="Singh A."/>
            <person name="Dalal V."/>
            <person name="Srivastava S."/>
            <person name="Dixit A."/>
            <person name="Pal A.K."/>
            <person name="Ghazi I.A."/>
            <person name="Yadav M."/>
            <person name="Pandit A."/>
            <person name="Bhargava A."/>
            <person name="Sureshbabu K."/>
            <person name="Batra K."/>
            <person name="Sharma T.R."/>
            <person name="Mohapatra T."/>
            <person name="Singh N.K."/>
            <person name="Messing J."/>
            <person name="Nelson A.B."/>
            <person name="Fuks G."/>
            <person name="Kavchok S."/>
            <person name="Keizer G."/>
            <person name="Linton E."/>
            <person name="Llaca V."/>
            <person name="Song R."/>
            <person name="Tanyolac B."/>
            <person name="Young S."/>
            <person name="Ho-Il K."/>
            <person name="Hahn J.H."/>
            <person name="Sangsakoo G."/>
            <person name="Vanavichit A."/>
            <person name="de Mattos Luiz.A.T."/>
            <person name="Zimmer P.D."/>
            <person name="Malone G."/>
            <person name="Dellagostin O."/>
            <person name="de Oliveira A.C."/>
            <person name="Bevan M."/>
            <person name="Bancroft I."/>
            <person name="Minx P."/>
            <person name="Cordum H."/>
            <person name="Wilson R."/>
            <person name="Cheng Z."/>
            <person name="Jin W."/>
            <person name="Jiang J."/>
            <person name="Leong S.A."/>
            <person name="Iwama H."/>
            <person name="Gojobori T."/>
            <person name="Itoh T."/>
            <person name="Niimura Y."/>
            <person name="Fujii Y."/>
            <person name="Habara T."/>
            <person name="Sakai H."/>
            <person name="Sato Y."/>
            <person name="Wilson G."/>
            <person name="Kumar K."/>
            <person name="McCouch S."/>
            <person name="Juretic N."/>
            <person name="Hoen D."/>
            <person name="Wright S."/>
            <person name="Bruskiewich R."/>
            <person name="Bureau T."/>
            <person name="Miyao A."/>
            <person name="Hirochika H."/>
            <person name="Nishikawa T."/>
            <person name="Kadowaki K."/>
            <person name="Sugiura M."/>
            <person name="Burr B."/>
            <person name="Sasaki T."/>
        </authorList>
    </citation>
    <scope>NUCLEOTIDE SEQUENCE [LARGE SCALE GENOMIC DNA]</scope>
    <source>
        <strain evidence="5">cv. Nipponbare</strain>
    </source>
</reference>
<gene>
    <name evidence="4" type="ordered locus">Os11g0211650</name>
    <name evidence="4" type="ORF">OSNPB_110211650</name>
</gene>
<dbReference type="Proteomes" id="UP000059680">
    <property type="component" value="Chromosome 11"/>
</dbReference>
<feature type="domain" description="Disease resistance protein winged helix" evidence="2">
    <location>
        <begin position="114"/>
        <end position="186"/>
    </location>
</feature>
<dbReference type="InterPro" id="IPR058922">
    <property type="entry name" value="WHD_DRP"/>
</dbReference>
<reference evidence="4 5" key="2">
    <citation type="journal article" date="2013" name="Plant Cell Physiol.">
        <title>Rice Annotation Project Database (RAP-DB): an integrative and interactive database for rice genomics.</title>
        <authorList>
            <person name="Sakai H."/>
            <person name="Lee S.S."/>
            <person name="Tanaka T."/>
            <person name="Numa H."/>
            <person name="Kim J."/>
            <person name="Kawahara Y."/>
            <person name="Wakimoto H."/>
            <person name="Yang C.C."/>
            <person name="Iwamoto M."/>
            <person name="Abe T."/>
            <person name="Yamada Y."/>
            <person name="Muto A."/>
            <person name="Inokuchi H."/>
            <person name="Ikemura T."/>
            <person name="Matsumoto T."/>
            <person name="Sasaki T."/>
            <person name="Itoh T."/>
        </authorList>
    </citation>
    <scope>NUCLEOTIDE SEQUENCE [LARGE SCALE GENOMIC DNA]</scope>
    <source>
        <strain evidence="5">cv. Nipponbare</strain>
    </source>
</reference>
<name>A0A0P0Y052_ORYSJ</name>
<protein>
    <submittedName>
        <fullName evidence="4">Os11g0211650 protein</fullName>
    </submittedName>
</protein>
<dbReference type="PaxDb" id="39947-A0A0P0Y052"/>
<dbReference type="AlphaFoldDB" id="A0A0P0Y052"/>
<dbReference type="Pfam" id="PF23559">
    <property type="entry name" value="WHD_DRP"/>
    <property type="match status" value="1"/>
</dbReference>
<evidence type="ECO:0000313" key="5">
    <source>
        <dbReference type="Proteomes" id="UP000059680"/>
    </source>
</evidence>
<dbReference type="EMBL" id="AP014967">
    <property type="protein sequence ID" value="BAT13185.1"/>
    <property type="molecule type" value="Genomic_DNA"/>
</dbReference>
<dbReference type="InterPro" id="IPR055414">
    <property type="entry name" value="LRR_R13L4/SHOC2-like"/>
</dbReference>
<feature type="domain" description="Disease resistance R13L4/SHOC-2-like LRR" evidence="3">
    <location>
        <begin position="246"/>
        <end position="362"/>
    </location>
</feature>
<dbReference type="STRING" id="39947.A0A0P0Y052"/>
<dbReference type="PANTHER" id="PTHR36766:SF73">
    <property type="entry name" value="NB-ARC DOMAIN-CONTAINING PROTEIN"/>
    <property type="match status" value="1"/>
</dbReference>
<dbReference type="InParanoid" id="A0A0P0Y052"/>
<dbReference type="InterPro" id="IPR032675">
    <property type="entry name" value="LRR_dom_sf"/>
</dbReference>
<keyword evidence="1" id="KW-0677">Repeat</keyword>
<dbReference type="InterPro" id="IPR001611">
    <property type="entry name" value="Leu-rich_rpt"/>
</dbReference>